<dbReference type="PANTHER" id="PTHR14389:SF14">
    <property type="entry name" value="SERINE PROTEASE FAM111A"/>
    <property type="match status" value="1"/>
</dbReference>
<name>A0A673TUZ1_SURSU</name>
<dbReference type="InterPro" id="IPR009003">
    <property type="entry name" value="Peptidase_S1_PA"/>
</dbReference>
<organism evidence="3 4">
    <name type="scientific">Suricata suricatta</name>
    <name type="common">Meerkat</name>
    <dbReference type="NCBI Taxonomy" id="37032"/>
    <lineage>
        <taxon>Eukaryota</taxon>
        <taxon>Metazoa</taxon>
        <taxon>Chordata</taxon>
        <taxon>Craniata</taxon>
        <taxon>Vertebrata</taxon>
        <taxon>Euteleostomi</taxon>
        <taxon>Mammalia</taxon>
        <taxon>Eutheria</taxon>
        <taxon>Laurasiatheria</taxon>
        <taxon>Carnivora</taxon>
        <taxon>Feliformia</taxon>
        <taxon>Herpestidae</taxon>
        <taxon>Suricata</taxon>
    </lineage>
</organism>
<evidence type="ECO:0000313" key="4">
    <source>
        <dbReference type="Proteomes" id="UP000472268"/>
    </source>
</evidence>
<dbReference type="SUPFAM" id="SSF50494">
    <property type="entry name" value="Trypsin-like serine proteases"/>
    <property type="match status" value="1"/>
</dbReference>
<reference evidence="3" key="2">
    <citation type="submission" date="2025-08" db="UniProtKB">
        <authorList>
            <consortium name="Ensembl"/>
        </authorList>
    </citation>
    <scope>IDENTIFICATION</scope>
</reference>
<protein>
    <submittedName>
        <fullName evidence="3">Family with sequence similarity 111 member A</fullName>
    </submittedName>
</protein>
<dbReference type="GO" id="GO:0000785">
    <property type="term" value="C:chromatin"/>
    <property type="evidence" value="ECO:0007669"/>
    <property type="project" value="TreeGrafter"/>
</dbReference>
<evidence type="ECO:0000256" key="1">
    <source>
        <dbReference type="SAM" id="Coils"/>
    </source>
</evidence>
<dbReference type="Proteomes" id="UP000472268">
    <property type="component" value="Chromosome 11"/>
</dbReference>
<dbReference type="GO" id="GO:0005634">
    <property type="term" value="C:nucleus"/>
    <property type="evidence" value="ECO:0007669"/>
    <property type="project" value="TreeGrafter"/>
</dbReference>
<dbReference type="Gene3D" id="2.40.10.10">
    <property type="entry name" value="Trypsin-like serine proteases"/>
    <property type="match status" value="2"/>
</dbReference>
<dbReference type="PANTHER" id="PTHR14389">
    <property type="entry name" value="SI:CH1073-475A24.1"/>
    <property type="match status" value="1"/>
</dbReference>
<dbReference type="OMA" id="KEGCKLC"/>
<evidence type="ECO:0000256" key="2">
    <source>
        <dbReference type="SAM" id="MobiDB-lite"/>
    </source>
</evidence>
<dbReference type="Ensembl" id="ENSSSUT00005015108.1">
    <property type="protein sequence ID" value="ENSSSUP00005013230.1"/>
    <property type="gene ID" value="ENSSSUG00005008489.1"/>
</dbReference>
<accession>A0A673TUZ1</accession>
<sequence length="629" mass="71296">MNTALKIRLLNRCETSVLPELSIHLQAIMNPRKRRSQIAFDKENYMKIDHYFSQVNKEQKNNSNIPPLKRGCVKGPKDVTNTQAQGPKDQTGPPKKTIYITLGVNPRKHKLTHRAEESFYVALNTLKDVKKEIETQQGKEVVAVFREGIEGYINLGMPLSCFSEGCHVQITFVQSRSKQKDENQVSGRHEKPSADCVKFYIHAVGKRKKRIVKCRHFHKEGSKLCVYAFKGETIKDALCKDGRFLSFLEKEDWRLIKNLDSILESSQTVDDLEGTVFEVEVEKRKSSGAVAAQSSGSAEGNTNVLREEIVDQYPRLKRESEKIRENLRKEMKNKKIKTFFKLLEVKFGKMTRNSTPIRVHDFLSLAGASVGHLSWDRNGNGGYATCFVFKDLFVFTCRHVISDFMGKGIEPSKWADIIGQCARVTFSYNSVFQKEENCFSFEPWFEVSDATLDYAVLKLKADGQRVPLGLYNRIASAPSDGLIYIIGHPNGEEKSSDKCTVISQGQRGKKYEEHLQVEEGEGCNYGMKYIHMYCKRAFEKIAHNPDVITYDTSFYFGASGSPVLNSEGSLVAMHTAGFTCNNELGLSSHLIEFGSTLESILHDIKEKHGQWYTEVCMSPQDVEMVSDED</sequence>
<gene>
    <name evidence="3" type="primary">FAM111A</name>
</gene>
<feature type="region of interest" description="Disordered" evidence="2">
    <location>
        <begin position="76"/>
        <end position="96"/>
    </location>
</feature>
<reference evidence="3" key="3">
    <citation type="submission" date="2025-09" db="UniProtKB">
        <authorList>
            <consortium name="Ensembl"/>
        </authorList>
    </citation>
    <scope>IDENTIFICATION</scope>
</reference>
<reference evidence="3 4" key="1">
    <citation type="submission" date="2019-05" db="EMBL/GenBank/DDBJ databases">
        <title>A Chromosome-scale Meerkat (S. suricatta) Genome Assembly.</title>
        <authorList>
            <person name="Dudchenko O."/>
            <person name="Lieberman Aiden E."/>
            <person name="Tung J."/>
            <person name="Barreiro L.B."/>
            <person name="Clutton-Brock T.H."/>
        </authorList>
    </citation>
    <scope>NUCLEOTIDE SEQUENCE [LARGE SCALE GENOMIC DNA]</scope>
</reference>
<dbReference type="InterPro" id="IPR043504">
    <property type="entry name" value="Peptidase_S1_PA_chymotrypsin"/>
</dbReference>
<keyword evidence="1" id="KW-0175">Coiled coil</keyword>
<dbReference type="AlphaFoldDB" id="A0A673TUZ1"/>
<feature type="coiled-coil region" evidence="1">
    <location>
        <begin position="306"/>
        <end position="337"/>
    </location>
</feature>
<keyword evidence="4" id="KW-1185">Reference proteome</keyword>
<dbReference type="GO" id="GO:0006260">
    <property type="term" value="P:DNA replication"/>
    <property type="evidence" value="ECO:0007669"/>
    <property type="project" value="TreeGrafter"/>
</dbReference>
<evidence type="ECO:0000313" key="3">
    <source>
        <dbReference type="Ensembl" id="ENSSSUP00005013230.1"/>
    </source>
</evidence>
<proteinExistence type="predicted"/>
<dbReference type="Pfam" id="PF13365">
    <property type="entry name" value="Trypsin_2"/>
    <property type="match status" value="1"/>
</dbReference>